<feature type="domain" description="Origin recognition complex subunit 2 RecA-like" evidence="3">
    <location>
        <begin position="100"/>
        <end position="244"/>
    </location>
</feature>
<keyword evidence="5" id="KW-1185">Reference proteome</keyword>
<sequence>MVAHGTLQVCPPRAEKRPACPSQNFETPPKRRRSLKGADNEAPNALKAACEALRKEFAEDYFLAPAKTRLPPDEIVPRLMKLGGQAEACQEALAQAKQKKSVNAVVTENKEEWIKRLEKGFSLLFEGVGSKYRLLENFAQVLSKSGIPIAIFQAFDKGSSLAAFLRELLEQHGWKGAGSLPRLCSALLTARRAAAEKHPLVLIIHNLEVLPAPHLSALASLVAAKKEIWLVASVDNIFADAAFNMDPHAAMELRGSA</sequence>
<dbReference type="GO" id="GO:0005664">
    <property type="term" value="C:nuclear origin of replication recognition complex"/>
    <property type="evidence" value="ECO:0007669"/>
    <property type="project" value="UniProtKB-UniRule"/>
</dbReference>
<organism evidence="4 5">
    <name type="scientific">Symbiodinium necroappetens</name>
    <dbReference type="NCBI Taxonomy" id="1628268"/>
    <lineage>
        <taxon>Eukaryota</taxon>
        <taxon>Sar</taxon>
        <taxon>Alveolata</taxon>
        <taxon>Dinophyceae</taxon>
        <taxon>Suessiales</taxon>
        <taxon>Symbiodiniaceae</taxon>
        <taxon>Symbiodinium</taxon>
    </lineage>
</organism>
<dbReference type="GO" id="GO:0003688">
    <property type="term" value="F:DNA replication origin binding"/>
    <property type="evidence" value="ECO:0007669"/>
    <property type="project" value="UniProtKB-UniRule"/>
</dbReference>
<feature type="region of interest" description="Disordered" evidence="2">
    <location>
        <begin position="1"/>
        <end position="42"/>
    </location>
</feature>
<dbReference type="InterPro" id="IPR007220">
    <property type="entry name" value="ORC2"/>
</dbReference>
<proteinExistence type="inferred from homology"/>
<protein>
    <recommendedName>
        <fullName evidence="1">Origin recognition complex subunit 2</fullName>
    </recommendedName>
</protein>
<evidence type="ECO:0000259" key="3">
    <source>
        <dbReference type="Pfam" id="PF04084"/>
    </source>
</evidence>
<keyword evidence="1" id="KW-0235">DNA replication</keyword>
<reference evidence="4" key="1">
    <citation type="submission" date="2021-02" db="EMBL/GenBank/DDBJ databases">
        <authorList>
            <person name="Dougan E. K."/>
            <person name="Rhodes N."/>
            <person name="Thang M."/>
            <person name="Chan C."/>
        </authorList>
    </citation>
    <scope>NUCLEOTIDE SEQUENCE</scope>
</reference>
<comment type="subunit">
    <text evidence="1">Component of the origin recognition complex (ORC).</text>
</comment>
<dbReference type="InterPro" id="IPR056772">
    <property type="entry name" value="RecA-like_ORC2"/>
</dbReference>
<evidence type="ECO:0000313" key="5">
    <source>
        <dbReference type="Proteomes" id="UP000601435"/>
    </source>
</evidence>
<dbReference type="PANTHER" id="PTHR14052:SF0">
    <property type="entry name" value="ORIGIN RECOGNITION COMPLEX SUBUNIT 2"/>
    <property type="match status" value="1"/>
</dbReference>
<dbReference type="AlphaFoldDB" id="A0A812WE67"/>
<dbReference type="Pfam" id="PF04084">
    <property type="entry name" value="RecA-like_ORC2"/>
    <property type="match status" value="1"/>
</dbReference>
<evidence type="ECO:0000256" key="2">
    <source>
        <dbReference type="SAM" id="MobiDB-lite"/>
    </source>
</evidence>
<keyword evidence="1" id="KW-0539">Nucleus</keyword>
<comment type="similarity">
    <text evidence="1">Belongs to the ORC2 family.</text>
</comment>
<comment type="caution">
    <text evidence="4">The sequence shown here is derived from an EMBL/GenBank/DDBJ whole genome shotgun (WGS) entry which is preliminary data.</text>
</comment>
<evidence type="ECO:0000256" key="1">
    <source>
        <dbReference type="RuleBase" id="RU368084"/>
    </source>
</evidence>
<name>A0A812WE67_9DINO</name>
<gene>
    <name evidence="4" type="primary">ORC2</name>
    <name evidence="4" type="ORF">SNEC2469_LOCUS19570</name>
</gene>
<evidence type="ECO:0000313" key="4">
    <source>
        <dbReference type="EMBL" id="CAE7680705.1"/>
    </source>
</evidence>
<dbReference type="PANTHER" id="PTHR14052">
    <property type="entry name" value="ORIGIN RECOGNITION COMPLEX SUBUNIT 2"/>
    <property type="match status" value="1"/>
</dbReference>
<comment type="subcellular location">
    <subcellularLocation>
        <location evidence="1">Nucleus</location>
    </subcellularLocation>
</comment>
<comment type="function">
    <text evidence="1">Component of the origin recognition complex (ORC) that binds origins of replication. DNA-binding is ATP-dependent. ORC is required to assemble the pre-replication complex necessary to initiate DNA replication.</text>
</comment>
<dbReference type="GO" id="GO:0006260">
    <property type="term" value="P:DNA replication"/>
    <property type="evidence" value="ECO:0007669"/>
    <property type="project" value="UniProtKB-UniRule"/>
</dbReference>
<accession>A0A812WE67</accession>
<dbReference type="OrthoDB" id="417358at2759"/>
<dbReference type="Proteomes" id="UP000601435">
    <property type="component" value="Unassembled WGS sequence"/>
</dbReference>
<dbReference type="EMBL" id="CAJNJA010033531">
    <property type="protein sequence ID" value="CAE7680705.1"/>
    <property type="molecule type" value="Genomic_DNA"/>
</dbReference>